<gene>
    <name evidence="1" type="ORF">AFUS01_LOCUS12976</name>
</gene>
<comment type="caution">
    <text evidence="1">The sequence shown here is derived from an EMBL/GenBank/DDBJ whole genome shotgun (WGS) entry which is preliminary data.</text>
</comment>
<feature type="non-terminal residue" evidence="1">
    <location>
        <position position="1"/>
    </location>
</feature>
<dbReference type="Proteomes" id="UP000708208">
    <property type="component" value="Unassembled WGS sequence"/>
</dbReference>
<dbReference type="AlphaFoldDB" id="A0A8J2JTB0"/>
<keyword evidence="2" id="KW-1185">Reference proteome</keyword>
<reference evidence="1" key="1">
    <citation type="submission" date="2021-06" db="EMBL/GenBank/DDBJ databases">
        <authorList>
            <person name="Hodson N. C."/>
            <person name="Mongue J. A."/>
            <person name="Jaron S. K."/>
        </authorList>
    </citation>
    <scope>NUCLEOTIDE SEQUENCE</scope>
</reference>
<accession>A0A8J2JTB0</accession>
<sequence length="24" mass="2568">MIQKQSAALPITQPALGIIMVSEQ</sequence>
<proteinExistence type="predicted"/>
<protein>
    <submittedName>
        <fullName evidence="1">Uncharacterized protein</fullName>
    </submittedName>
</protein>
<evidence type="ECO:0000313" key="2">
    <source>
        <dbReference type="Proteomes" id="UP000708208"/>
    </source>
</evidence>
<dbReference type="EMBL" id="CAJVCH010103793">
    <property type="protein sequence ID" value="CAG7723921.1"/>
    <property type="molecule type" value="Genomic_DNA"/>
</dbReference>
<organism evidence="1 2">
    <name type="scientific">Allacma fusca</name>
    <dbReference type="NCBI Taxonomy" id="39272"/>
    <lineage>
        <taxon>Eukaryota</taxon>
        <taxon>Metazoa</taxon>
        <taxon>Ecdysozoa</taxon>
        <taxon>Arthropoda</taxon>
        <taxon>Hexapoda</taxon>
        <taxon>Collembola</taxon>
        <taxon>Symphypleona</taxon>
        <taxon>Sminthuridae</taxon>
        <taxon>Allacma</taxon>
    </lineage>
</organism>
<name>A0A8J2JTB0_9HEXA</name>
<evidence type="ECO:0000313" key="1">
    <source>
        <dbReference type="EMBL" id="CAG7723921.1"/>
    </source>
</evidence>